<keyword evidence="1" id="KW-0175">Coiled coil</keyword>
<dbReference type="Proteomes" id="UP001163046">
    <property type="component" value="Unassembled WGS sequence"/>
</dbReference>
<reference evidence="3" key="1">
    <citation type="submission" date="2023-01" db="EMBL/GenBank/DDBJ databases">
        <title>Genome assembly of the deep-sea coral Lophelia pertusa.</title>
        <authorList>
            <person name="Herrera S."/>
            <person name="Cordes E."/>
        </authorList>
    </citation>
    <scope>NUCLEOTIDE SEQUENCE</scope>
    <source>
        <strain evidence="3">USNM1676648</strain>
        <tissue evidence="3">Polyp</tissue>
    </source>
</reference>
<dbReference type="InterPro" id="IPR025252">
    <property type="entry name" value="DUF4200"/>
</dbReference>
<dbReference type="GO" id="GO:0005856">
    <property type="term" value="C:cytoskeleton"/>
    <property type="evidence" value="ECO:0007669"/>
    <property type="project" value="UniProtKB-ARBA"/>
</dbReference>
<dbReference type="EMBL" id="MU827303">
    <property type="protein sequence ID" value="KAJ7365262.1"/>
    <property type="molecule type" value="Genomic_DNA"/>
</dbReference>
<evidence type="ECO:0000313" key="4">
    <source>
        <dbReference type="Proteomes" id="UP001163046"/>
    </source>
</evidence>
<name>A0A9X0CLS0_9CNID</name>
<dbReference type="InterPro" id="IPR051147">
    <property type="entry name" value="CFAP_domain-containing"/>
</dbReference>
<evidence type="ECO:0000313" key="3">
    <source>
        <dbReference type="EMBL" id="KAJ7365262.1"/>
    </source>
</evidence>
<dbReference type="OrthoDB" id="2134857at2759"/>
<proteinExistence type="predicted"/>
<sequence length="164" mass="19133">MATDGAYKLELEPQKQNVFVTQLRDDEEDDSESASKLLDTGLNTVQSTLLLKKQVEVEKVQEDLDIKRRQFAERMAACKTKEEELKKKQTQIRERVGKFEKFIEENDAKRRRAIQKYQTELKLKTQKNRELDVLSTELEQLKARFVCYSATFPVEISACILQLS</sequence>
<organism evidence="3 4">
    <name type="scientific">Desmophyllum pertusum</name>
    <dbReference type="NCBI Taxonomy" id="174260"/>
    <lineage>
        <taxon>Eukaryota</taxon>
        <taxon>Metazoa</taxon>
        <taxon>Cnidaria</taxon>
        <taxon>Anthozoa</taxon>
        <taxon>Hexacorallia</taxon>
        <taxon>Scleractinia</taxon>
        <taxon>Caryophylliina</taxon>
        <taxon>Caryophylliidae</taxon>
        <taxon>Desmophyllum</taxon>
    </lineage>
</organism>
<dbReference type="Pfam" id="PF13863">
    <property type="entry name" value="DUF4200"/>
    <property type="match status" value="1"/>
</dbReference>
<accession>A0A9X0CLS0</accession>
<keyword evidence="4" id="KW-1185">Reference proteome</keyword>
<dbReference type="PANTHER" id="PTHR21683:SF18">
    <property type="entry name" value="COILED-COIL DOMAIN-CONTAINING PROTEIN 42 HOMOLOG"/>
    <property type="match status" value="1"/>
</dbReference>
<dbReference type="PANTHER" id="PTHR21683">
    <property type="entry name" value="COILED-COIL DOMAIN-CONTAINING PROTEIN 42 LIKE-2-LIKE-RELATED"/>
    <property type="match status" value="1"/>
</dbReference>
<evidence type="ECO:0000256" key="1">
    <source>
        <dbReference type="ARBA" id="ARBA00023054"/>
    </source>
</evidence>
<dbReference type="AlphaFoldDB" id="A0A9X0CLS0"/>
<evidence type="ECO:0000259" key="2">
    <source>
        <dbReference type="Pfam" id="PF13863"/>
    </source>
</evidence>
<protein>
    <recommendedName>
        <fullName evidence="2">DUF4200 domain-containing protein</fullName>
    </recommendedName>
</protein>
<comment type="caution">
    <text evidence="3">The sequence shown here is derived from an EMBL/GenBank/DDBJ whole genome shotgun (WGS) entry which is preliminary data.</text>
</comment>
<feature type="domain" description="DUF4200" evidence="2">
    <location>
        <begin position="50"/>
        <end position="145"/>
    </location>
</feature>
<gene>
    <name evidence="3" type="ORF">OS493_005359</name>
</gene>